<evidence type="ECO:0000256" key="2">
    <source>
        <dbReference type="ARBA" id="ARBA00023015"/>
    </source>
</evidence>
<dbReference type="InterPro" id="IPR013324">
    <property type="entry name" value="RNA_pol_sigma_r3/r4-like"/>
</dbReference>
<accession>A0ABT4CK13</accession>
<sequence length="184" mass="22007">MKITEENFVPQLKKKNERALEYVIDNYGWIIKSIVKKHLYNLESHQEECINDILLGIWNNIDSFNEDKSTFKNWAAGIAKYKTIDCRRKYLRDLKNEDIDQIEIVVEDDVCKEVIKNDLDRDLDELLNCLKKQDKKLFIKLYVKEQEIDCVSKEIGLKREIIYNRISRGKRKLKKMFNIMESRG</sequence>
<evidence type="ECO:0000313" key="7">
    <source>
        <dbReference type="EMBL" id="MCY6369382.1"/>
    </source>
</evidence>
<dbReference type="Gene3D" id="1.10.1740.10">
    <property type="match status" value="1"/>
</dbReference>
<dbReference type="Proteomes" id="UP001079657">
    <property type="component" value="Unassembled WGS sequence"/>
</dbReference>
<keyword evidence="2" id="KW-0805">Transcription regulation</keyword>
<gene>
    <name evidence="7" type="ORF">OXH55_01815</name>
</gene>
<name>A0ABT4CK13_9CLOT</name>
<keyword evidence="3" id="KW-0731">Sigma factor</keyword>
<evidence type="ECO:0000256" key="4">
    <source>
        <dbReference type="ARBA" id="ARBA00023125"/>
    </source>
</evidence>
<dbReference type="PANTHER" id="PTHR43133:SF8">
    <property type="entry name" value="RNA POLYMERASE SIGMA FACTOR HI_1459-RELATED"/>
    <property type="match status" value="1"/>
</dbReference>
<reference evidence="7" key="1">
    <citation type="submission" date="2022-12" db="EMBL/GenBank/DDBJ databases">
        <authorList>
            <person name="Wang J."/>
        </authorList>
    </citation>
    <scope>NUCLEOTIDE SEQUENCE</scope>
    <source>
        <strain evidence="7">HY-42-06</strain>
    </source>
</reference>
<dbReference type="InterPro" id="IPR014284">
    <property type="entry name" value="RNA_pol_sigma-70_dom"/>
</dbReference>
<dbReference type="SUPFAM" id="SSF88659">
    <property type="entry name" value="Sigma3 and sigma4 domains of RNA polymerase sigma factors"/>
    <property type="match status" value="1"/>
</dbReference>
<dbReference type="InterPro" id="IPR036388">
    <property type="entry name" value="WH-like_DNA-bd_sf"/>
</dbReference>
<dbReference type="InterPro" id="IPR013325">
    <property type="entry name" value="RNA_pol_sigma_r2"/>
</dbReference>
<proteinExistence type="inferred from homology"/>
<dbReference type="Pfam" id="PF04542">
    <property type="entry name" value="Sigma70_r2"/>
    <property type="match status" value="1"/>
</dbReference>
<keyword evidence="5" id="KW-0804">Transcription</keyword>
<evidence type="ECO:0000259" key="6">
    <source>
        <dbReference type="Pfam" id="PF04542"/>
    </source>
</evidence>
<evidence type="ECO:0000313" key="8">
    <source>
        <dbReference type="Proteomes" id="UP001079657"/>
    </source>
</evidence>
<dbReference type="InterPro" id="IPR007627">
    <property type="entry name" value="RNA_pol_sigma70_r2"/>
</dbReference>
<dbReference type="EMBL" id="JAPQES010000001">
    <property type="protein sequence ID" value="MCY6369382.1"/>
    <property type="molecule type" value="Genomic_DNA"/>
</dbReference>
<dbReference type="Gene3D" id="1.10.10.10">
    <property type="entry name" value="Winged helix-like DNA-binding domain superfamily/Winged helix DNA-binding domain"/>
    <property type="match status" value="1"/>
</dbReference>
<evidence type="ECO:0000256" key="3">
    <source>
        <dbReference type="ARBA" id="ARBA00023082"/>
    </source>
</evidence>
<dbReference type="PANTHER" id="PTHR43133">
    <property type="entry name" value="RNA POLYMERASE ECF-TYPE SIGMA FACTO"/>
    <property type="match status" value="1"/>
</dbReference>
<comment type="similarity">
    <text evidence="1">Belongs to the sigma-70 factor family. ECF subfamily.</text>
</comment>
<dbReference type="NCBIfam" id="TIGR02937">
    <property type="entry name" value="sigma70-ECF"/>
    <property type="match status" value="1"/>
</dbReference>
<evidence type="ECO:0000256" key="5">
    <source>
        <dbReference type="ARBA" id="ARBA00023163"/>
    </source>
</evidence>
<keyword evidence="8" id="KW-1185">Reference proteome</keyword>
<organism evidence="7 8">
    <name type="scientific">Clostridium ganghwense</name>
    <dbReference type="NCBI Taxonomy" id="312089"/>
    <lineage>
        <taxon>Bacteria</taxon>
        <taxon>Bacillati</taxon>
        <taxon>Bacillota</taxon>
        <taxon>Clostridia</taxon>
        <taxon>Eubacteriales</taxon>
        <taxon>Clostridiaceae</taxon>
        <taxon>Clostridium</taxon>
    </lineage>
</organism>
<feature type="domain" description="RNA polymerase sigma-70 region 2" evidence="6">
    <location>
        <begin position="31"/>
        <end position="89"/>
    </location>
</feature>
<dbReference type="InterPro" id="IPR039425">
    <property type="entry name" value="RNA_pol_sigma-70-like"/>
</dbReference>
<comment type="caution">
    <text evidence="7">The sequence shown here is derived from an EMBL/GenBank/DDBJ whole genome shotgun (WGS) entry which is preliminary data.</text>
</comment>
<dbReference type="RefSeq" id="WP_268047718.1">
    <property type="nucleotide sequence ID" value="NZ_JAPQES010000001.1"/>
</dbReference>
<protein>
    <submittedName>
        <fullName evidence="7">Sigma-70 family RNA polymerase sigma factor</fullName>
    </submittedName>
</protein>
<keyword evidence="4" id="KW-0238">DNA-binding</keyword>
<dbReference type="SUPFAM" id="SSF88946">
    <property type="entry name" value="Sigma2 domain of RNA polymerase sigma factors"/>
    <property type="match status" value="1"/>
</dbReference>
<evidence type="ECO:0000256" key="1">
    <source>
        <dbReference type="ARBA" id="ARBA00010641"/>
    </source>
</evidence>